<protein>
    <submittedName>
        <fullName evidence="1">Uncharacterized protein</fullName>
    </submittedName>
</protein>
<evidence type="ECO:0000313" key="1">
    <source>
        <dbReference type="EMBL" id="ULP51154.1"/>
    </source>
</evidence>
<reference evidence="1" key="1">
    <citation type="submission" date="2022-08" db="EMBL/GenBank/DDBJ databases">
        <title>Whole genome sequencing of non-tuberculosis mycobacteria type-strains.</title>
        <authorList>
            <person name="Igarashi Y."/>
            <person name="Osugi A."/>
            <person name="Mitarai S."/>
        </authorList>
    </citation>
    <scope>NUCLEOTIDE SEQUENCE</scope>
    <source>
        <strain evidence="1">ATCC 19423</strain>
    </source>
</reference>
<dbReference type="RefSeq" id="WP_240168420.1">
    <property type="nucleotide sequence ID" value="NZ_CP085200.1"/>
</dbReference>
<evidence type="ECO:0000313" key="2">
    <source>
        <dbReference type="Proteomes" id="UP001055253"/>
    </source>
</evidence>
<accession>A0ABY3V5X6</accession>
<sequence>MAVDLTGDERDFIRQTLDEWRRSAAGKPFPFQVLGLSTWEQFGELIVRLERAVTDREPLTDLDWARVLLLSEVTFASSLIGAGQDFEIGTRFSDAGAMGLLRGLQRKIGGYERAKLLFPNGGRIRTAEGIENIERWGKEYVASSGGDSPLLGSNRLVTQHFETL</sequence>
<proteinExistence type="predicted"/>
<dbReference type="EMBL" id="CP092429">
    <property type="protein sequence ID" value="ULP51154.1"/>
    <property type="molecule type" value="Genomic_DNA"/>
</dbReference>
<organism evidence="1 2">
    <name type="scientific">Mycobacterium ulcerans</name>
    <dbReference type="NCBI Taxonomy" id="1809"/>
    <lineage>
        <taxon>Bacteria</taxon>
        <taxon>Bacillati</taxon>
        <taxon>Actinomycetota</taxon>
        <taxon>Actinomycetes</taxon>
        <taxon>Mycobacteriales</taxon>
        <taxon>Mycobacteriaceae</taxon>
        <taxon>Mycobacterium</taxon>
        <taxon>Mycobacterium ulcerans group</taxon>
    </lineage>
</organism>
<name>A0ABY3V5X6_MYCUL</name>
<dbReference type="Proteomes" id="UP001055253">
    <property type="component" value="Chromosome"/>
</dbReference>
<gene>
    <name evidence="1" type="ORF">MJO63_20345</name>
</gene>
<keyword evidence="2" id="KW-1185">Reference proteome</keyword>